<name>A0A9D2KKJ8_9BACT</name>
<keyword evidence="1" id="KW-1133">Transmembrane helix</keyword>
<feature type="transmembrane region" description="Helical" evidence="1">
    <location>
        <begin position="68"/>
        <end position="87"/>
    </location>
</feature>
<organism evidence="2 3">
    <name type="scientific">Candidatus Mailhella merdigallinarum</name>
    <dbReference type="NCBI Taxonomy" id="2838658"/>
    <lineage>
        <taxon>Bacteria</taxon>
        <taxon>Pseudomonadati</taxon>
        <taxon>Thermodesulfobacteriota</taxon>
        <taxon>Desulfovibrionia</taxon>
        <taxon>Desulfovibrionales</taxon>
        <taxon>Desulfovibrionaceae</taxon>
        <taxon>Mailhella</taxon>
    </lineage>
</organism>
<proteinExistence type="predicted"/>
<keyword evidence="1" id="KW-0472">Membrane</keyword>
<dbReference type="EMBL" id="DXAN01000006">
    <property type="protein sequence ID" value="HJA08220.1"/>
    <property type="molecule type" value="Genomic_DNA"/>
</dbReference>
<feature type="transmembrane region" description="Helical" evidence="1">
    <location>
        <begin position="157"/>
        <end position="179"/>
    </location>
</feature>
<accession>A0A9D2KKJ8</accession>
<dbReference type="AlphaFoldDB" id="A0A9D2KKJ8"/>
<dbReference type="Proteomes" id="UP000824225">
    <property type="component" value="Unassembled WGS sequence"/>
</dbReference>
<feature type="transmembrane region" description="Helical" evidence="1">
    <location>
        <begin position="94"/>
        <end position="112"/>
    </location>
</feature>
<evidence type="ECO:0000313" key="2">
    <source>
        <dbReference type="EMBL" id="HJA08220.1"/>
    </source>
</evidence>
<evidence type="ECO:0000256" key="1">
    <source>
        <dbReference type="SAM" id="Phobius"/>
    </source>
</evidence>
<comment type="caution">
    <text evidence="2">The sequence shown here is derived from an EMBL/GenBank/DDBJ whole genome shotgun (WGS) entry which is preliminary data.</text>
</comment>
<protein>
    <submittedName>
        <fullName evidence="2">Uncharacterized protein</fullName>
    </submittedName>
</protein>
<feature type="transmembrane region" description="Helical" evidence="1">
    <location>
        <begin position="194"/>
        <end position="212"/>
    </location>
</feature>
<feature type="transmembrane region" description="Helical" evidence="1">
    <location>
        <begin position="6"/>
        <end position="26"/>
    </location>
</feature>
<reference evidence="2" key="2">
    <citation type="submission" date="2021-04" db="EMBL/GenBank/DDBJ databases">
        <authorList>
            <person name="Gilroy R."/>
        </authorList>
    </citation>
    <scope>NUCLEOTIDE SEQUENCE</scope>
    <source>
        <strain evidence="2">CHK186-16707</strain>
    </source>
</reference>
<feature type="transmembrane region" description="Helical" evidence="1">
    <location>
        <begin position="42"/>
        <end position="62"/>
    </location>
</feature>
<keyword evidence="1" id="KW-0812">Transmembrane</keyword>
<feature type="transmembrane region" description="Helical" evidence="1">
    <location>
        <begin position="124"/>
        <end position="145"/>
    </location>
</feature>
<evidence type="ECO:0000313" key="3">
    <source>
        <dbReference type="Proteomes" id="UP000824225"/>
    </source>
</evidence>
<feature type="transmembrane region" description="Helical" evidence="1">
    <location>
        <begin position="219"/>
        <end position="240"/>
    </location>
</feature>
<sequence length="244" mass="25767">MTAQWSLVLYTLLTQWAAGLAVFTAWKTRRALRAGERPSGPAWAPVTAAAALGLVMSLFGQWHPGELLPGLEGLAFTVLLAVAFMAWHLRGGKILSVLAASAGVVGVLLQGLRCAPLPAPSPVGVLFLWMFALGAWTLGASFAQLGRGSEQGFARPLRLGLWLLLVTLVLVPCLGGTFVDTLMRLLSVAWMEFLPYWAAVMATGVAIGLSYMGRATAPVQAALVLVAAFCVRATMFVGGADLFL</sequence>
<gene>
    <name evidence="2" type="ORF">H9962_03390</name>
</gene>
<reference evidence="2" key="1">
    <citation type="journal article" date="2021" name="PeerJ">
        <title>Extensive microbial diversity within the chicken gut microbiome revealed by metagenomics and culture.</title>
        <authorList>
            <person name="Gilroy R."/>
            <person name="Ravi A."/>
            <person name="Getino M."/>
            <person name="Pursley I."/>
            <person name="Horton D.L."/>
            <person name="Alikhan N.F."/>
            <person name="Baker D."/>
            <person name="Gharbi K."/>
            <person name="Hall N."/>
            <person name="Watson M."/>
            <person name="Adriaenssens E.M."/>
            <person name="Foster-Nyarko E."/>
            <person name="Jarju S."/>
            <person name="Secka A."/>
            <person name="Antonio M."/>
            <person name="Oren A."/>
            <person name="Chaudhuri R.R."/>
            <person name="La Ragione R."/>
            <person name="Hildebrand F."/>
            <person name="Pallen M.J."/>
        </authorList>
    </citation>
    <scope>NUCLEOTIDE SEQUENCE</scope>
    <source>
        <strain evidence="2">CHK186-16707</strain>
    </source>
</reference>